<comment type="caution">
    <text evidence="3">The sequence shown here is derived from an EMBL/GenBank/DDBJ whole genome shotgun (WGS) entry which is preliminary data.</text>
</comment>
<feature type="domain" description="Yeast cell wall synthesis Kre9/Knh1-like N-terminal" evidence="2">
    <location>
        <begin position="40"/>
        <end position="113"/>
    </location>
</feature>
<proteinExistence type="predicted"/>
<organism evidence="3 4">
    <name type="scientific">Eiseniibacteriota bacterium</name>
    <dbReference type="NCBI Taxonomy" id="2212470"/>
    <lineage>
        <taxon>Bacteria</taxon>
        <taxon>Candidatus Eiseniibacteriota</taxon>
    </lineage>
</organism>
<feature type="non-terminal residue" evidence="3">
    <location>
        <position position="1"/>
    </location>
</feature>
<name>A0A938BRU8_UNCEI</name>
<sequence>RCGAQTEGYALRVTDLDSGAADTSDAAFSIGPGCLLQLTSPAGGEVWRAGETRTITWEFAGACARSVRLELWRAGGVCDTLAEVADNNGRFVWEVAACRGGGSDYRVRVVDPGSGHFGESAGPFTVETACRPTLIVPDGSEDLCRGDKYTVRWEASAACGKDARLELLRDGVLCGLIASATANDGEFSWEVEPCGGPGGGYSVRVIDADSGAADTSAARFAILSGCVISLQQPNGGETFCAGQAVYFLWNGAHPCCGAAVRIELLRGEEVCAVVAPATANSGEYVWNAAPCDAEGGSYRVRVVDLDSGAADLSDGPVTLLPPCSLAVTAPAAGTDLCDGQTVQIAWTRSSCCGDRFKIDLVRNGEICRTIADAAPAGPGSYAWTAGRWEGHESGYQIRITDLGSWRYAETPGAFGIRSCTRGE</sequence>
<reference evidence="3" key="1">
    <citation type="submission" date="2019-03" db="EMBL/GenBank/DDBJ databases">
        <title>Lake Tanganyika Metagenome-Assembled Genomes (MAGs).</title>
        <authorList>
            <person name="Tran P."/>
        </authorList>
    </citation>
    <scope>NUCLEOTIDE SEQUENCE</scope>
    <source>
        <strain evidence="3">M_DeepCast_400m_m2_100</strain>
    </source>
</reference>
<evidence type="ECO:0000313" key="4">
    <source>
        <dbReference type="Proteomes" id="UP000748308"/>
    </source>
</evidence>
<evidence type="ECO:0000256" key="1">
    <source>
        <dbReference type="ARBA" id="ARBA00022729"/>
    </source>
</evidence>
<dbReference type="Pfam" id="PF10342">
    <property type="entry name" value="Kre9_KNH"/>
    <property type="match status" value="1"/>
</dbReference>
<evidence type="ECO:0000313" key="3">
    <source>
        <dbReference type="EMBL" id="MBM3318690.1"/>
    </source>
</evidence>
<evidence type="ECO:0000259" key="2">
    <source>
        <dbReference type="Pfam" id="PF10342"/>
    </source>
</evidence>
<gene>
    <name evidence="3" type="ORF">FJY75_12640</name>
</gene>
<dbReference type="InterPro" id="IPR018466">
    <property type="entry name" value="Kre9/Knh1-like_N"/>
</dbReference>
<accession>A0A938BRU8</accession>
<dbReference type="EMBL" id="VGIY01000447">
    <property type="protein sequence ID" value="MBM3318690.1"/>
    <property type="molecule type" value="Genomic_DNA"/>
</dbReference>
<keyword evidence="1" id="KW-0732">Signal</keyword>
<dbReference type="Proteomes" id="UP000748308">
    <property type="component" value="Unassembled WGS sequence"/>
</dbReference>
<protein>
    <recommendedName>
        <fullName evidence="2">Yeast cell wall synthesis Kre9/Knh1-like N-terminal domain-containing protein</fullName>
    </recommendedName>
</protein>
<dbReference type="AlphaFoldDB" id="A0A938BRU8"/>